<organism evidence="3">
    <name type="scientific">freshwater metagenome</name>
    <dbReference type="NCBI Taxonomy" id="449393"/>
    <lineage>
        <taxon>unclassified sequences</taxon>
        <taxon>metagenomes</taxon>
        <taxon>ecological metagenomes</taxon>
    </lineage>
</organism>
<dbReference type="CDD" id="cd06342">
    <property type="entry name" value="PBP1_ABC_LIVBP-like"/>
    <property type="match status" value="1"/>
</dbReference>
<accession>A0A6J7GX92</accession>
<proteinExistence type="predicted"/>
<name>A0A6J7GX92_9ZZZZ</name>
<dbReference type="Pfam" id="PF13458">
    <property type="entry name" value="Peripla_BP_6"/>
    <property type="match status" value="1"/>
</dbReference>
<dbReference type="AlphaFoldDB" id="A0A6J7GX92"/>
<keyword evidence="1" id="KW-0732">Signal</keyword>
<protein>
    <submittedName>
        <fullName evidence="3">Unannotated protein</fullName>
    </submittedName>
</protein>
<dbReference type="EMBL" id="CAFBMK010000067">
    <property type="protein sequence ID" value="CAB4913181.1"/>
    <property type="molecule type" value="Genomic_DNA"/>
</dbReference>
<sequence>MALSARALAAATTTGVALGAAAAAPAGAATSSPSPTAASPISRVYVSLPRQGKAAPSAALIARGIRVATKARDGEAGGRRIRLIWLDDASGDAWDPAKVVANAQRAAADPTAIAYVGEGNSGATALSMPIVNRAGLVHLSPVSTATDLTSTDRAAELQPTGVRTFFRPMPDDARQGAALATYARTSGVRGGVLLVDDDGLYGRGLTSAFAAGGARSGVRIIGRRVAAPDGPGLPALAREVRTLKPAAVVYGGSPSSGAAAVVRALHAASPTTLIFGGEALANDAFAKQAGPAQSVLRLTAPAAHADPRPSRTHGLGRRPAAFSVFAHNGMTALLRAVDRSARTGAVTRESVRTAVFDGSLQSGLSGAWTISASGDSTYGAFDELRLAKGHVRTPGEVAVDSLVRKQSAALRARLAKRKRLARAGVAPQKAQSVIGSVTSVNIASMDLETAMMLVQSQRADLLEAQLREQIAAVHARTDQVAKLGTVLSRLSTLEARFPAGSSNDRVTVSLPDLGTALTDLATAATDAKLAPAPASASLGQVRTSIQQMRGQIDAQTNSQQMDMLRLQSLSNKRNEAFDVMTNFIKKMQESRASIIGNMR</sequence>
<dbReference type="InterPro" id="IPR028082">
    <property type="entry name" value="Peripla_BP_I"/>
</dbReference>
<dbReference type="PANTHER" id="PTHR47151:SF2">
    <property type="entry name" value="AMINO ACID BINDING PROTEIN"/>
    <property type="match status" value="1"/>
</dbReference>
<dbReference type="PANTHER" id="PTHR47151">
    <property type="entry name" value="LEU/ILE/VAL-BINDING ABC TRANSPORTER SUBUNIT"/>
    <property type="match status" value="1"/>
</dbReference>
<evidence type="ECO:0000259" key="2">
    <source>
        <dbReference type="Pfam" id="PF13458"/>
    </source>
</evidence>
<dbReference type="Gene3D" id="3.40.50.2300">
    <property type="match status" value="2"/>
</dbReference>
<dbReference type="InterPro" id="IPR028081">
    <property type="entry name" value="Leu-bd"/>
</dbReference>
<feature type="domain" description="Leucine-binding protein" evidence="2">
    <location>
        <begin position="47"/>
        <end position="371"/>
    </location>
</feature>
<evidence type="ECO:0000313" key="3">
    <source>
        <dbReference type="EMBL" id="CAB4913181.1"/>
    </source>
</evidence>
<gene>
    <name evidence="3" type="ORF">UFOPK3564_01391</name>
</gene>
<evidence type="ECO:0000256" key="1">
    <source>
        <dbReference type="ARBA" id="ARBA00022729"/>
    </source>
</evidence>
<reference evidence="3" key="1">
    <citation type="submission" date="2020-05" db="EMBL/GenBank/DDBJ databases">
        <authorList>
            <person name="Chiriac C."/>
            <person name="Salcher M."/>
            <person name="Ghai R."/>
            <person name="Kavagutti S V."/>
        </authorList>
    </citation>
    <scope>NUCLEOTIDE SEQUENCE</scope>
</reference>
<dbReference type="SUPFAM" id="SSF53822">
    <property type="entry name" value="Periplasmic binding protein-like I"/>
    <property type="match status" value="1"/>
</dbReference>